<dbReference type="GO" id="GO:0003886">
    <property type="term" value="F:DNA (cytosine-5-)-methyltransferase activity"/>
    <property type="evidence" value="ECO:0007669"/>
    <property type="project" value="UniProtKB-EC"/>
</dbReference>
<dbReference type="SUPFAM" id="SSF53335">
    <property type="entry name" value="S-adenosyl-L-methionine-dependent methyltransferases"/>
    <property type="match status" value="1"/>
</dbReference>
<dbReference type="EC" id="2.1.1.37" evidence="1"/>
<keyword evidence="2 7" id="KW-0489">Methyltransferase</keyword>
<dbReference type="STRING" id="1267768.BV394_06095"/>
<name>A0A1U7DH69_9RHOB</name>
<evidence type="ECO:0000313" key="9">
    <source>
        <dbReference type="EMBL" id="APX89340.1"/>
    </source>
</evidence>
<dbReference type="PANTHER" id="PTHR10629">
    <property type="entry name" value="CYTOSINE-SPECIFIC METHYLTRANSFERASE"/>
    <property type="match status" value="1"/>
</dbReference>
<comment type="similarity">
    <text evidence="7 8">Belongs to the class I-like SAM-binding methyltransferase superfamily. C5-methyltransferase family.</text>
</comment>
<dbReference type="EMBL" id="CP019124">
    <property type="protein sequence ID" value="APX89340.1"/>
    <property type="molecule type" value="Genomic_DNA"/>
</dbReference>
<accession>A0A2M9DE28</accession>
<keyword evidence="3 7" id="KW-0808">Transferase</keyword>
<sequence>MPRNFAIIDLFAGPGGLGEGFSRAGRNPATPMDIHLSVEMDDYAVQTLRLRSFLRSFDSFPPEYYEALNTGTVLPSWSELYPSNWKLAQGEVRRRVLGAHGVFEEIAVELDKAREANHGDTILIGGPPCQAYSLAGRSRNKGKTGYVAEEDDRHYLYREYVRILDRLRPAAFVMENVKGMLSSRVDGGGIFSRVLDDLEGAGGTGYRLLPLAAVPPADGQRADGRDFLIRAEQHGVPQARHRVIVLGIRKDMAVPDVNSPLLGDPADPVTVAEVIEDLWKLRSGLSRQDETSAWQSTVKAQAEAIASHGSIDPGVRDIALHLARDEALPSKRLSRRVLDADRLPDHLKDWIRDDRLSAALQHETRGHIPDDLGRYLFSAAYARVHDRAPKLSEFPDFLQPRHRNRASGDFADRFRTQVATRPSTTVTSHISKDGHYFIHPDPAQCRSLTVREAARLQTFPDDYFFCGPRTQQYHQVGNAVPPYLAFQIAKAVRRLID</sequence>
<dbReference type="REBASE" id="188618">
    <property type="entry name" value="M.XmaDY64ORF6095P"/>
</dbReference>
<keyword evidence="4 7" id="KW-0949">S-adenosyl-L-methionine</keyword>
<dbReference type="Pfam" id="PF00145">
    <property type="entry name" value="DNA_methylase"/>
    <property type="match status" value="1"/>
</dbReference>
<dbReference type="InterPro" id="IPR001525">
    <property type="entry name" value="C5_MeTfrase"/>
</dbReference>
<dbReference type="OrthoDB" id="9813719at2"/>
<organism evidence="9 10">
    <name type="scientific">Brevirhabdus pacifica</name>
    <dbReference type="NCBI Taxonomy" id="1267768"/>
    <lineage>
        <taxon>Bacteria</taxon>
        <taxon>Pseudomonadati</taxon>
        <taxon>Pseudomonadota</taxon>
        <taxon>Alphaproteobacteria</taxon>
        <taxon>Rhodobacterales</taxon>
        <taxon>Paracoccaceae</taxon>
        <taxon>Brevirhabdus</taxon>
    </lineage>
</organism>
<evidence type="ECO:0000256" key="3">
    <source>
        <dbReference type="ARBA" id="ARBA00022679"/>
    </source>
</evidence>
<evidence type="ECO:0000256" key="6">
    <source>
        <dbReference type="ARBA" id="ARBA00047422"/>
    </source>
</evidence>
<evidence type="ECO:0000256" key="5">
    <source>
        <dbReference type="ARBA" id="ARBA00022747"/>
    </source>
</evidence>
<dbReference type="GO" id="GO:0044027">
    <property type="term" value="P:negative regulation of gene expression via chromosomal CpG island methylation"/>
    <property type="evidence" value="ECO:0007669"/>
    <property type="project" value="TreeGrafter"/>
</dbReference>
<dbReference type="RefSeq" id="WP_076979363.1">
    <property type="nucleotide sequence ID" value="NZ_CP019124.1"/>
</dbReference>
<evidence type="ECO:0000256" key="7">
    <source>
        <dbReference type="PROSITE-ProRule" id="PRU01016"/>
    </source>
</evidence>
<dbReference type="PROSITE" id="PS51679">
    <property type="entry name" value="SAM_MT_C5"/>
    <property type="match status" value="1"/>
</dbReference>
<evidence type="ECO:0000256" key="8">
    <source>
        <dbReference type="RuleBase" id="RU000416"/>
    </source>
</evidence>
<dbReference type="PRINTS" id="PR00105">
    <property type="entry name" value="C5METTRFRASE"/>
</dbReference>
<dbReference type="GO" id="GO:0003677">
    <property type="term" value="F:DNA binding"/>
    <property type="evidence" value="ECO:0007669"/>
    <property type="project" value="TreeGrafter"/>
</dbReference>
<dbReference type="PANTHER" id="PTHR10629:SF52">
    <property type="entry name" value="DNA (CYTOSINE-5)-METHYLTRANSFERASE 1"/>
    <property type="match status" value="1"/>
</dbReference>
<evidence type="ECO:0000313" key="10">
    <source>
        <dbReference type="Proteomes" id="UP000187266"/>
    </source>
</evidence>
<dbReference type="Proteomes" id="UP000187266">
    <property type="component" value="Chromosome"/>
</dbReference>
<dbReference type="InterPro" id="IPR029063">
    <property type="entry name" value="SAM-dependent_MTases_sf"/>
</dbReference>
<dbReference type="Gene3D" id="3.90.120.10">
    <property type="entry name" value="DNA Methylase, subunit A, domain 2"/>
    <property type="match status" value="1"/>
</dbReference>
<evidence type="ECO:0000256" key="4">
    <source>
        <dbReference type="ARBA" id="ARBA00022691"/>
    </source>
</evidence>
<comment type="catalytic activity">
    <reaction evidence="6">
        <text>a 2'-deoxycytidine in DNA + S-adenosyl-L-methionine = a 5-methyl-2'-deoxycytidine in DNA + S-adenosyl-L-homocysteine + H(+)</text>
        <dbReference type="Rhea" id="RHEA:13681"/>
        <dbReference type="Rhea" id="RHEA-COMP:11369"/>
        <dbReference type="Rhea" id="RHEA-COMP:11370"/>
        <dbReference type="ChEBI" id="CHEBI:15378"/>
        <dbReference type="ChEBI" id="CHEBI:57856"/>
        <dbReference type="ChEBI" id="CHEBI:59789"/>
        <dbReference type="ChEBI" id="CHEBI:85452"/>
        <dbReference type="ChEBI" id="CHEBI:85454"/>
        <dbReference type="EC" id="2.1.1.37"/>
    </reaction>
</comment>
<evidence type="ECO:0000256" key="2">
    <source>
        <dbReference type="ARBA" id="ARBA00022603"/>
    </source>
</evidence>
<gene>
    <name evidence="9" type="ORF">BV394_06095</name>
</gene>
<evidence type="ECO:0000256" key="1">
    <source>
        <dbReference type="ARBA" id="ARBA00011975"/>
    </source>
</evidence>
<dbReference type="Gene3D" id="3.40.50.150">
    <property type="entry name" value="Vaccinia Virus protein VP39"/>
    <property type="match status" value="1"/>
</dbReference>
<accession>A0A1U7DH69</accession>
<keyword evidence="10" id="KW-1185">Reference proteome</keyword>
<dbReference type="InterPro" id="IPR050390">
    <property type="entry name" value="C5-Methyltransferase"/>
</dbReference>
<keyword evidence="5" id="KW-0680">Restriction system</keyword>
<dbReference type="AlphaFoldDB" id="A0A1U7DH69"/>
<dbReference type="GO" id="GO:0009307">
    <property type="term" value="P:DNA restriction-modification system"/>
    <property type="evidence" value="ECO:0007669"/>
    <property type="project" value="UniProtKB-KW"/>
</dbReference>
<feature type="active site" evidence="7">
    <location>
        <position position="129"/>
    </location>
</feature>
<reference evidence="9 10" key="1">
    <citation type="submission" date="2017-01" db="EMBL/GenBank/DDBJ databases">
        <title>Genomic analysis of Xuhuaishuia manganoxidans DY6-4.</title>
        <authorList>
            <person name="Wang X."/>
        </authorList>
    </citation>
    <scope>NUCLEOTIDE SEQUENCE [LARGE SCALE GENOMIC DNA]</scope>
    <source>
        <strain evidence="9 10">DY6-4</strain>
    </source>
</reference>
<dbReference type="GO" id="GO:0032259">
    <property type="term" value="P:methylation"/>
    <property type="evidence" value="ECO:0007669"/>
    <property type="project" value="UniProtKB-KW"/>
</dbReference>
<proteinExistence type="inferred from homology"/>
<dbReference type="NCBIfam" id="TIGR00675">
    <property type="entry name" value="dcm"/>
    <property type="match status" value="1"/>
</dbReference>
<protein>
    <recommendedName>
        <fullName evidence="1">DNA (cytosine-5-)-methyltransferase</fullName>
        <ecNumber evidence="1">2.1.1.37</ecNumber>
    </recommendedName>
</protein>